<dbReference type="PANTHER" id="PTHR13376">
    <property type="entry name" value="INTRAFLAGELLAR TRANSPORT PROTEIN 46 HOMOLOG"/>
    <property type="match status" value="1"/>
</dbReference>
<dbReference type="GO" id="GO:0042073">
    <property type="term" value="P:intraciliary transport"/>
    <property type="evidence" value="ECO:0007669"/>
    <property type="project" value="EnsemblMetazoa"/>
</dbReference>
<keyword evidence="5" id="KW-0969">Cilium</keyword>
<dbReference type="GO" id="GO:0005815">
    <property type="term" value="C:microtubule organizing center"/>
    <property type="evidence" value="ECO:0007669"/>
    <property type="project" value="TreeGrafter"/>
</dbReference>
<dbReference type="EnsemblMetazoa" id="CJA00484b.1">
    <property type="protein sequence ID" value="CJA00484b.1"/>
    <property type="gene ID" value="WBGene00119688"/>
</dbReference>
<keyword evidence="4" id="KW-0963">Cytoplasm</keyword>
<evidence type="ECO:0000313" key="10">
    <source>
        <dbReference type="Proteomes" id="UP000005237"/>
    </source>
</evidence>
<dbReference type="Proteomes" id="UP000005237">
    <property type="component" value="Unassembled WGS sequence"/>
</dbReference>
<proteinExistence type="inferred from homology"/>
<feature type="compositionally biased region" description="Acidic residues" evidence="8">
    <location>
        <begin position="254"/>
        <end position="271"/>
    </location>
</feature>
<feature type="compositionally biased region" description="Pro residues" evidence="8">
    <location>
        <begin position="194"/>
        <end position="218"/>
    </location>
</feature>
<dbReference type="GO" id="GO:0030992">
    <property type="term" value="C:intraciliary transport particle B"/>
    <property type="evidence" value="ECO:0007669"/>
    <property type="project" value="TreeGrafter"/>
</dbReference>
<reference evidence="9" key="2">
    <citation type="submission" date="2022-06" db="UniProtKB">
        <authorList>
            <consortium name="EnsemblMetazoa"/>
        </authorList>
    </citation>
    <scope>IDENTIFICATION</scope>
    <source>
        <strain evidence="9">DF5081</strain>
    </source>
</reference>
<dbReference type="GO" id="GO:0043025">
    <property type="term" value="C:neuronal cell body"/>
    <property type="evidence" value="ECO:0007669"/>
    <property type="project" value="EnsemblMetazoa"/>
</dbReference>
<dbReference type="AlphaFoldDB" id="A0A8R1HKL5"/>
<dbReference type="GO" id="GO:1905515">
    <property type="term" value="P:non-motile cilium assembly"/>
    <property type="evidence" value="ECO:0007669"/>
    <property type="project" value="EnsemblMetazoa"/>
</dbReference>
<dbReference type="Pfam" id="PF12317">
    <property type="entry name" value="IFT46_B_C"/>
    <property type="match status" value="1"/>
</dbReference>
<protein>
    <recommendedName>
        <fullName evidence="3">Intraflagellar transport protein 46 homolog</fullName>
    </recommendedName>
</protein>
<comment type="similarity">
    <text evidence="2">Belongs to the IFT46 family.</text>
</comment>
<evidence type="ECO:0000313" key="9">
    <source>
        <dbReference type="EnsemblMetazoa" id="CJA00484b.1"/>
    </source>
</evidence>
<comment type="subcellular location">
    <subcellularLocation>
        <location evidence="1">Cytoplasm</location>
        <location evidence="1">Cytoskeleton</location>
        <location evidence="1">Cilium basal body</location>
    </subcellularLocation>
</comment>
<name>A0A8R1HKL5_CAEJA</name>
<dbReference type="OMA" id="TQIDEPP"/>
<feature type="region of interest" description="Disordered" evidence="8">
    <location>
        <begin position="242"/>
        <end position="271"/>
    </location>
</feature>
<evidence type="ECO:0000256" key="8">
    <source>
        <dbReference type="SAM" id="MobiDB-lite"/>
    </source>
</evidence>
<organism evidence="9 10">
    <name type="scientific">Caenorhabditis japonica</name>
    <dbReference type="NCBI Taxonomy" id="281687"/>
    <lineage>
        <taxon>Eukaryota</taxon>
        <taxon>Metazoa</taxon>
        <taxon>Ecdysozoa</taxon>
        <taxon>Nematoda</taxon>
        <taxon>Chromadorea</taxon>
        <taxon>Rhabditida</taxon>
        <taxon>Rhabditina</taxon>
        <taxon>Rhabditomorpha</taxon>
        <taxon>Rhabditoidea</taxon>
        <taxon>Rhabditidae</taxon>
        <taxon>Peloderinae</taxon>
        <taxon>Caenorhabditis</taxon>
    </lineage>
</organism>
<accession>A0A8R1HKL5</accession>
<keyword evidence="10" id="KW-1185">Reference proteome</keyword>
<evidence type="ECO:0000256" key="2">
    <source>
        <dbReference type="ARBA" id="ARBA00007700"/>
    </source>
</evidence>
<dbReference type="PANTHER" id="PTHR13376:SF0">
    <property type="entry name" value="INTRAFLAGELLAR TRANSPORT PROTEIN 46 HOMOLOG"/>
    <property type="match status" value="1"/>
</dbReference>
<evidence type="ECO:0000256" key="5">
    <source>
        <dbReference type="ARBA" id="ARBA00023069"/>
    </source>
</evidence>
<evidence type="ECO:0000256" key="1">
    <source>
        <dbReference type="ARBA" id="ARBA00004120"/>
    </source>
</evidence>
<dbReference type="InterPro" id="IPR022088">
    <property type="entry name" value="Intraflagellar_transp_cmplxB"/>
</dbReference>
<evidence type="ECO:0000256" key="7">
    <source>
        <dbReference type="ARBA" id="ARBA00023273"/>
    </source>
</evidence>
<dbReference type="GO" id="GO:0030425">
    <property type="term" value="C:dendrite"/>
    <property type="evidence" value="ECO:0007669"/>
    <property type="project" value="EnsemblMetazoa"/>
</dbReference>
<keyword evidence="6" id="KW-0206">Cytoskeleton</keyword>
<feature type="compositionally biased region" description="Basic and acidic residues" evidence="8">
    <location>
        <begin position="1"/>
        <end position="11"/>
    </location>
</feature>
<feature type="compositionally biased region" description="Pro residues" evidence="8">
    <location>
        <begin position="18"/>
        <end position="28"/>
    </location>
</feature>
<feature type="compositionally biased region" description="Basic and acidic residues" evidence="8">
    <location>
        <begin position="243"/>
        <end position="253"/>
    </location>
</feature>
<reference evidence="10" key="1">
    <citation type="submission" date="2010-08" db="EMBL/GenBank/DDBJ databases">
        <authorList>
            <consortium name="Caenorhabditis japonica Sequencing Consortium"/>
            <person name="Wilson R.K."/>
        </authorList>
    </citation>
    <scope>NUCLEOTIDE SEQUENCE [LARGE SCALE GENOMIC DNA]</scope>
    <source>
        <strain evidence="10">DF5081</strain>
    </source>
</reference>
<dbReference type="GO" id="GO:0031514">
    <property type="term" value="C:motile cilium"/>
    <property type="evidence" value="ECO:0007669"/>
    <property type="project" value="TreeGrafter"/>
</dbReference>
<feature type="region of interest" description="Disordered" evidence="8">
    <location>
        <begin position="86"/>
        <end position="223"/>
    </location>
</feature>
<keyword evidence="7" id="KW-0966">Cell projection</keyword>
<evidence type="ECO:0000256" key="4">
    <source>
        <dbReference type="ARBA" id="ARBA00022490"/>
    </source>
</evidence>
<sequence>MSNVQEAEKPEINSPLASSPPPDVPPLTDPGKLGIPISDDSSEDELSQIRALEEDQGIFYHEEVVVSPKNESDDDIPLRRFQLSHPVAAAQQTSEVGEQTDDSVPRMERRRSVRFSGPYDTEEDGRNQHFRTPSPESLRYIQALENPMSVGGLEDDVASLENNLPGKGAPPNIPTGNPPAYTSEDENDKRPAKPSAPTPAPAPAPAPASAPAPIPHPKPSGSLNELFISKVTQPFQNMIRRVNRSEQNQKNDNDSDDDNDDDDDDDDDDDYTEDEIAVLTYIDNYKPQEMELRPVLRPFTIEYIAAMGDVDLFIKVPRPDDIDDNVGLTQIDEPPCNQSDATIVDMQIRNAVKDSAVLDDEVPVKLLERADQNPDEISKWITSIKELHKSKPAQSVHYRTQLPDIDTLMQEWAPKLESVMKTAKMPPADLDAPLEEYVDICLNLLDIPVGKSRIESLHLMFSLLNEFNNSQHFRNLAQNNNLGGETGESMDRLEL</sequence>
<evidence type="ECO:0000256" key="6">
    <source>
        <dbReference type="ARBA" id="ARBA00023212"/>
    </source>
</evidence>
<evidence type="ECO:0000256" key="3">
    <source>
        <dbReference type="ARBA" id="ARBA00017206"/>
    </source>
</evidence>
<feature type="region of interest" description="Disordered" evidence="8">
    <location>
        <begin position="1"/>
        <end position="46"/>
    </location>
</feature>